<feature type="transmembrane region" description="Helical" evidence="11">
    <location>
        <begin position="179"/>
        <end position="198"/>
    </location>
</feature>
<reference evidence="14" key="1">
    <citation type="submission" date="2024-01" db="EMBL/GenBank/DDBJ databases">
        <title>Roseobacter fucihabitans sp. nov., isolated from the brown alga Fucus spiralis.</title>
        <authorList>
            <person name="Hahnke S."/>
            <person name="Berger M."/>
            <person name="Schlingloff A."/>
            <person name="Athale I."/>
            <person name="Neumann-Schaal M."/>
            <person name="Adenaya A."/>
            <person name="Poehlein A."/>
            <person name="Daniel R."/>
            <person name="Pertersen J."/>
            <person name="Brinkhoff T."/>
        </authorList>
    </citation>
    <scope>NUCLEOTIDE SEQUENCE [LARGE SCALE GENOMIC DNA]</scope>
    <source>
        <strain evidence="14">B14</strain>
    </source>
</reference>
<organism evidence="13 14">
    <name type="scientific">Roseobacter fucihabitans</name>
    <dbReference type="NCBI Taxonomy" id="1537242"/>
    <lineage>
        <taxon>Bacteria</taxon>
        <taxon>Pseudomonadati</taxon>
        <taxon>Pseudomonadota</taxon>
        <taxon>Alphaproteobacteria</taxon>
        <taxon>Rhodobacterales</taxon>
        <taxon>Roseobacteraceae</taxon>
        <taxon>Roseobacter</taxon>
    </lineage>
</organism>
<dbReference type="EMBL" id="CP143423">
    <property type="protein sequence ID" value="WVX50425.1"/>
    <property type="molecule type" value="Genomic_DNA"/>
</dbReference>
<protein>
    <recommendedName>
        <fullName evidence="12">Cytochrome b561 domain-containing protein</fullName>
    </recommendedName>
</protein>
<accession>A0ABZ2BYZ9</accession>
<name>A0ABZ2BYZ9_9RHOB</name>
<evidence type="ECO:0000256" key="11">
    <source>
        <dbReference type="SAM" id="Phobius"/>
    </source>
</evidence>
<evidence type="ECO:0000256" key="1">
    <source>
        <dbReference type="ARBA" id="ARBA00001970"/>
    </source>
</evidence>
<feature type="transmembrane region" description="Helical" evidence="11">
    <location>
        <begin position="100"/>
        <end position="118"/>
    </location>
</feature>
<dbReference type="Proteomes" id="UP001318682">
    <property type="component" value="Chromosome"/>
</dbReference>
<keyword evidence="7" id="KW-0249">Electron transport</keyword>
<evidence type="ECO:0000256" key="5">
    <source>
        <dbReference type="ARBA" id="ARBA00022692"/>
    </source>
</evidence>
<keyword evidence="9" id="KW-0408">Iron</keyword>
<evidence type="ECO:0000256" key="2">
    <source>
        <dbReference type="ARBA" id="ARBA00004141"/>
    </source>
</evidence>
<keyword evidence="6" id="KW-0479">Metal-binding</keyword>
<evidence type="ECO:0000313" key="13">
    <source>
        <dbReference type="EMBL" id="WVX50425.1"/>
    </source>
</evidence>
<dbReference type="PROSITE" id="PS50939">
    <property type="entry name" value="CYTOCHROME_B561"/>
    <property type="match status" value="1"/>
</dbReference>
<comment type="cofactor">
    <cofactor evidence="1">
        <name>heme b</name>
        <dbReference type="ChEBI" id="CHEBI:60344"/>
    </cofactor>
</comment>
<keyword evidence="3" id="KW-0813">Transport</keyword>
<evidence type="ECO:0000256" key="9">
    <source>
        <dbReference type="ARBA" id="ARBA00023004"/>
    </source>
</evidence>
<sequence length="235" mass="25710">MWEWLLAPMDGASAHDVGGLLSWHARLMVLAWGVLVPLGILIARFFKIMPGQDWPRQLDHHLWWNTHRACQYSACLLMLIGLALILLAPPLTIKPGPHFYIGWAVLSLAVVQIVGGILRGTKGGPTAPAPDGTARGDHFDMTPRRLAFEYIHKGAGYLALVLSVSAIATGLWQANAPNWMGLSLLVWWAGLLIAAFIMQNRGMAVDTYQAIWGPDPALPGNKRKPIGFGVSRREG</sequence>
<dbReference type="SMART" id="SM00665">
    <property type="entry name" value="B561"/>
    <property type="match status" value="1"/>
</dbReference>
<keyword evidence="10 11" id="KW-0472">Membrane</keyword>
<evidence type="ECO:0000259" key="12">
    <source>
        <dbReference type="PROSITE" id="PS50939"/>
    </source>
</evidence>
<comment type="subcellular location">
    <subcellularLocation>
        <location evidence="2">Membrane</location>
        <topology evidence="2">Multi-pass membrane protein</topology>
    </subcellularLocation>
</comment>
<evidence type="ECO:0000256" key="4">
    <source>
        <dbReference type="ARBA" id="ARBA00022617"/>
    </source>
</evidence>
<dbReference type="InterPro" id="IPR045150">
    <property type="entry name" value="CYB561D1/2"/>
</dbReference>
<dbReference type="RefSeq" id="WP_187431128.1">
    <property type="nucleotide sequence ID" value="NZ_CP143423.1"/>
</dbReference>
<feature type="transmembrane region" description="Helical" evidence="11">
    <location>
        <begin position="69"/>
        <end position="88"/>
    </location>
</feature>
<proteinExistence type="predicted"/>
<feature type="domain" description="Cytochrome b561" evidence="12">
    <location>
        <begin position="1"/>
        <end position="205"/>
    </location>
</feature>
<dbReference type="PANTHER" id="PTHR15422">
    <property type="entry name" value="OS05G0565100 PROTEIN"/>
    <property type="match status" value="1"/>
</dbReference>
<feature type="transmembrane region" description="Helical" evidence="11">
    <location>
        <begin position="154"/>
        <end position="173"/>
    </location>
</feature>
<evidence type="ECO:0000256" key="8">
    <source>
        <dbReference type="ARBA" id="ARBA00022989"/>
    </source>
</evidence>
<dbReference type="PANTHER" id="PTHR15422:SF24">
    <property type="entry name" value="DOMON RELATED DOMAIN-CONTAINING PROTEIN"/>
    <property type="match status" value="1"/>
</dbReference>
<keyword evidence="5 11" id="KW-0812">Transmembrane</keyword>
<feature type="transmembrane region" description="Helical" evidence="11">
    <location>
        <begin position="29"/>
        <end position="48"/>
    </location>
</feature>
<evidence type="ECO:0000313" key="14">
    <source>
        <dbReference type="Proteomes" id="UP001318682"/>
    </source>
</evidence>
<evidence type="ECO:0000256" key="3">
    <source>
        <dbReference type="ARBA" id="ARBA00022448"/>
    </source>
</evidence>
<keyword evidence="14" id="KW-1185">Reference proteome</keyword>
<dbReference type="Gene3D" id="1.20.120.1770">
    <property type="match status" value="1"/>
</dbReference>
<evidence type="ECO:0000256" key="7">
    <source>
        <dbReference type="ARBA" id="ARBA00022982"/>
    </source>
</evidence>
<evidence type="ECO:0000256" key="10">
    <source>
        <dbReference type="ARBA" id="ARBA00023136"/>
    </source>
</evidence>
<evidence type="ECO:0000256" key="6">
    <source>
        <dbReference type="ARBA" id="ARBA00022723"/>
    </source>
</evidence>
<dbReference type="InterPro" id="IPR006593">
    <property type="entry name" value="Cyt_b561/ferric_Rdtase_TM"/>
</dbReference>
<keyword evidence="8 11" id="KW-1133">Transmembrane helix</keyword>
<keyword evidence="4" id="KW-0349">Heme</keyword>
<dbReference type="CDD" id="cd08760">
    <property type="entry name" value="Cyt_b561_FRRS1_like"/>
    <property type="match status" value="1"/>
</dbReference>
<gene>
    <name evidence="13" type="ORF">ROLI_035220</name>
</gene>